<dbReference type="SUPFAM" id="SSF58113">
    <property type="entry name" value="Apolipoprotein A-I"/>
    <property type="match status" value="1"/>
</dbReference>
<reference evidence="1 2" key="1">
    <citation type="submission" date="2023-08" db="EMBL/GenBank/DDBJ databases">
        <title>A Necator americanus chromosomal reference genome.</title>
        <authorList>
            <person name="Ilik V."/>
            <person name="Petrzelkova K.J."/>
            <person name="Pardy F."/>
            <person name="Fuh T."/>
            <person name="Niatou-Singa F.S."/>
            <person name="Gouil Q."/>
            <person name="Baker L."/>
            <person name="Ritchie M.E."/>
            <person name="Jex A.R."/>
            <person name="Gazzola D."/>
            <person name="Li H."/>
            <person name="Toshio Fujiwara R."/>
            <person name="Zhan B."/>
            <person name="Aroian R.V."/>
            <person name="Pafco B."/>
            <person name="Schwarz E.M."/>
        </authorList>
    </citation>
    <scope>NUCLEOTIDE SEQUENCE [LARGE SCALE GENOMIC DNA]</scope>
    <source>
        <strain evidence="1 2">Aroian</strain>
        <tissue evidence="1">Whole animal</tissue>
    </source>
</reference>
<sequence length="186" mass="22065">MESISAAVQGLSLTYDLYGLLVMADNKLVNSSYDFFNDTEDGVTLEHSFTADFIRREIEFIKEFRRQVETEISEAELQEQRENHVNAFVQAKDGIEHFHREFKQYYTEIKGHTRNLSESIHCIKEELRRDFKQCFAEINKRITNQSENINCMREDLHREFGQCYKEIKEQIRGQNDDIHNMKGNID</sequence>
<gene>
    <name evidence="1" type="primary">Necator_chrX.g23107</name>
    <name evidence="1" type="ORF">RB195_022944</name>
</gene>
<proteinExistence type="predicted"/>
<comment type="caution">
    <text evidence="1">The sequence shown here is derived from an EMBL/GenBank/DDBJ whole genome shotgun (WGS) entry which is preliminary data.</text>
</comment>
<evidence type="ECO:0000313" key="2">
    <source>
        <dbReference type="Proteomes" id="UP001303046"/>
    </source>
</evidence>
<organism evidence="1 2">
    <name type="scientific">Necator americanus</name>
    <name type="common">Human hookworm</name>
    <dbReference type="NCBI Taxonomy" id="51031"/>
    <lineage>
        <taxon>Eukaryota</taxon>
        <taxon>Metazoa</taxon>
        <taxon>Ecdysozoa</taxon>
        <taxon>Nematoda</taxon>
        <taxon>Chromadorea</taxon>
        <taxon>Rhabditida</taxon>
        <taxon>Rhabditina</taxon>
        <taxon>Rhabditomorpha</taxon>
        <taxon>Strongyloidea</taxon>
        <taxon>Ancylostomatidae</taxon>
        <taxon>Bunostominae</taxon>
        <taxon>Necator</taxon>
    </lineage>
</organism>
<protein>
    <submittedName>
        <fullName evidence="1">Uncharacterized protein</fullName>
    </submittedName>
</protein>
<dbReference type="EMBL" id="JAVFWL010000006">
    <property type="protein sequence ID" value="KAK6762041.1"/>
    <property type="molecule type" value="Genomic_DNA"/>
</dbReference>
<name>A0ABR1EJS0_NECAM</name>
<accession>A0ABR1EJS0</accession>
<dbReference type="Proteomes" id="UP001303046">
    <property type="component" value="Unassembled WGS sequence"/>
</dbReference>
<keyword evidence="2" id="KW-1185">Reference proteome</keyword>
<evidence type="ECO:0000313" key="1">
    <source>
        <dbReference type="EMBL" id="KAK6762041.1"/>
    </source>
</evidence>